<comment type="caution">
    <text evidence="1">The sequence shown here is derived from an EMBL/GenBank/DDBJ whole genome shotgun (WGS) entry which is preliminary data.</text>
</comment>
<accession>V8R5E3</accession>
<evidence type="ECO:0000313" key="1">
    <source>
        <dbReference type="EMBL" id="ETF06878.1"/>
    </source>
</evidence>
<dbReference type="AlphaFoldDB" id="V8R5E3"/>
<dbReference type="RefSeq" id="WP_024013997.1">
    <property type="nucleotide sequence ID" value="NZ_CM002330.1"/>
</dbReference>
<evidence type="ECO:0000313" key="2">
    <source>
        <dbReference type="Proteomes" id="UP000024771"/>
    </source>
</evidence>
<dbReference type="EMBL" id="AYMZ01000008">
    <property type="protein sequence ID" value="ETF06878.1"/>
    <property type="molecule type" value="Genomic_DNA"/>
</dbReference>
<protein>
    <submittedName>
        <fullName evidence="1">Uncharacterized protein</fullName>
    </submittedName>
</protein>
<gene>
    <name evidence="1" type="ORF">PMO01_20345</name>
</gene>
<reference evidence="1 2" key="1">
    <citation type="journal article" date="2014" name="Genome Announc.">
        <title>Draft Genome Sequence of Pseudomonas moraviensis R28-S.</title>
        <authorList>
            <person name="Hunter S.S."/>
            <person name="Yano H."/>
            <person name="Loftie-Eaton W."/>
            <person name="Hughes J."/>
            <person name="De Gelder L."/>
            <person name="Stragier P."/>
            <person name="De Vos P."/>
            <person name="Settles M.L."/>
            <person name="Top E.M."/>
        </authorList>
    </citation>
    <scope>NUCLEOTIDE SEQUENCE [LARGE SCALE GENOMIC DNA]</scope>
    <source>
        <strain evidence="2">R28</strain>
    </source>
</reference>
<proteinExistence type="predicted"/>
<dbReference type="Proteomes" id="UP000024771">
    <property type="component" value="Chromosome"/>
</dbReference>
<dbReference type="PATRIC" id="fig|1395516.4.peg.4131"/>
<name>V8R5E3_9PSED</name>
<organism evidence="1 2">
    <name type="scientific">Pseudomonas moraviensis R28-S</name>
    <dbReference type="NCBI Taxonomy" id="1395516"/>
    <lineage>
        <taxon>Bacteria</taxon>
        <taxon>Pseudomonadati</taxon>
        <taxon>Pseudomonadota</taxon>
        <taxon>Gammaproteobacteria</taxon>
        <taxon>Pseudomonadales</taxon>
        <taxon>Pseudomonadaceae</taxon>
        <taxon>Pseudomonas</taxon>
    </lineage>
</organism>
<dbReference type="HOGENOM" id="CLU_3220881_0_0_6"/>
<sequence length="44" mass="4782">MNTLQKRSDALMGSACPKKASDADEAIHGGFFVWISVVREEAKS</sequence>